<name>A0A8H6BWY3_CANAX</name>
<dbReference type="Gene3D" id="1.25.40.10">
    <property type="entry name" value="Tetratricopeptide repeat domain"/>
    <property type="match status" value="1"/>
</dbReference>
<evidence type="ECO:0000256" key="3">
    <source>
        <dbReference type="SAM" id="MobiDB-lite"/>
    </source>
</evidence>
<dbReference type="GO" id="GO:0005739">
    <property type="term" value="C:mitochondrion"/>
    <property type="evidence" value="ECO:0007669"/>
    <property type="project" value="UniProtKB-SubCell"/>
</dbReference>
<dbReference type="Proteomes" id="UP000536275">
    <property type="component" value="Unassembled WGS sequence"/>
</dbReference>
<evidence type="ECO:0000256" key="2">
    <source>
        <dbReference type="ARBA" id="ARBA00044527"/>
    </source>
</evidence>
<reference evidence="4 5" key="1">
    <citation type="submission" date="2020-03" db="EMBL/GenBank/DDBJ databases">
        <title>FDA dAtabase for Regulatory Grade micrObial Sequences (FDA-ARGOS): Supporting development and validation of Infectious Disease Dx tests.</title>
        <authorList>
            <person name="Campos J."/>
            <person name="Goldberg B."/>
            <person name="Tallon L."/>
            <person name="Sadzewicz L."/>
            <person name="Vavikolanu K."/>
            <person name="Mehta A."/>
            <person name="Aluvathingal J."/>
            <person name="Nadendla S."/>
            <person name="Nandy P."/>
            <person name="Geyer C."/>
            <person name="Yan Y."/>
            <person name="Sichtig H."/>
        </authorList>
    </citation>
    <scope>NUCLEOTIDE SEQUENCE [LARGE SCALE GENOMIC DNA]</scope>
    <source>
        <strain evidence="4 5">FDAARGOS_656</strain>
    </source>
</reference>
<gene>
    <name evidence="4" type="ORF">FOB64_005547</name>
</gene>
<comment type="subcellular location">
    <subcellularLocation>
        <location evidence="1">Mitochondrion</location>
    </subcellularLocation>
</comment>
<evidence type="ECO:0000313" key="5">
    <source>
        <dbReference type="Proteomes" id="UP000536275"/>
    </source>
</evidence>
<evidence type="ECO:0000313" key="4">
    <source>
        <dbReference type="EMBL" id="KAF6063958.1"/>
    </source>
</evidence>
<feature type="region of interest" description="Disordered" evidence="3">
    <location>
        <begin position="42"/>
        <end position="69"/>
    </location>
</feature>
<dbReference type="EMBL" id="JABWAD010000060">
    <property type="protein sequence ID" value="KAF6063958.1"/>
    <property type="molecule type" value="Genomic_DNA"/>
</dbReference>
<dbReference type="InterPro" id="IPR002885">
    <property type="entry name" value="PPR_rpt"/>
</dbReference>
<evidence type="ECO:0000256" key="1">
    <source>
        <dbReference type="ARBA" id="ARBA00004173"/>
    </source>
</evidence>
<comment type="caution">
    <text evidence="4">The sequence shown here is derived from an EMBL/GenBank/DDBJ whole genome shotgun (WGS) entry which is preliminary data.</text>
</comment>
<protein>
    <recommendedName>
        <fullName evidence="2">Mitochondrial 15S rRNA processing factor CCM1</fullName>
    </recommendedName>
</protein>
<accession>A0A8H6BWY3</accession>
<dbReference type="InterPro" id="IPR011990">
    <property type="entry name" value="TPR-like_helical_dom_sf"/>
</dbReference>
<proteinExistence type="predicted"/>
<sequence>MLRSSQHIRPIWSRNFHQTTTFYGKQLLRKLRDDDIDPLTIRKHQQQQQQQQQRRNQRKKPSEEFETKSTTSYNLKGALKVLQNQYDSVTFRDPNNNKPIDIQKLTTQQIKYSSPISKLIFKNLMQVKKLSTDGKQLQDSYYICENVKELLKIDNDIERAMYLCQISDKNCSIVGSNEILQWLLSKGKINQALKLFSKRKSSGIPTNLQTYVILFHGIAKAIPWGDDNQQKQQGSTIVNEELFNRVEKIFKNWRLELATNSSSSSSSSSSSKTVPIEVFNACLSVLVKDFRDEQVRAWDFFNELMANPKENLQSINPDSKTFTIFLKGIKKYFDNEMEKIMINNNSPTISNNECIIRLLDIEAGHIKTSQKIFERAKQLALPPLPTTSNNGDPELDSFNIHKWNKEKIELDSPLIVSYVSSLCNGGGGGGIITNSTTSTTTNSKIKIKIKPPIGSHYLYNEKALSILKQSSPEIDSLLKFVQQVIGEQEEGKDIDTDSPIIAKKSFKSRIDRKINLAIEQAIQSNIKLKFNDKIKNLDPYKIANLINDKNFNPEVIMLPRIVKILMDYNQFH</sequence>
<organism evidence="4 5">
    <name type="scientific">Candida albicans</name>
    <name type="common">Yeast</name>
    <dbReference type="NCBI Taxonomy" id="5476"/>
    <lineage>
        <taxon>Eukaryota</taxon>
        <taxon>Fungi</taxon>
        <taxon>Dikarya</taxon>
        <taxon>Ascomycota</taxon>
        <taxon>Saccharomycotina</taxon>
        <taxon>Pichiomycetes</taxon>
        <taxon>Debaryomycetaceae</taxon>
        <taxon>Candida/Lodderomyces clade</taxon>
        <taxon>Candida</taxon>
    </lineage>
</organism>
<dbReference type="AlphaFoldDB" id="A0A8H6BWY3"/>
<dbReference type="Pfam" id="PF13041">
    <property type="entry name" value="PPR_2"/>
    <property type="match status" value="1"/>
</dbReference>